<protein>
    <submittedName>
        <fullName evidence="2">Uncharacterized protein</fullName>
    </submittedName>
</protein>
<organism evidence="2 3">
    <name type="scientific">Rhinolophus ferrumequinum</name>
    <name type="common">Greater horseshoe bat</name>
    <dbReference type="NCBI Taxonomy" id="59479"/>
    <lineage>
        <taxon>Eukaryota</taxon>
        <taxon>Metazoa</taxon>
        <taxon>Chordata</taxon>
        <taxon>Craniata</taxon>
        <taxon>Vertebrata</taxon>
        <taxon>Euteleostomi</taxon>
        <taxon>Mammalia</taxon>
        <taxon>Eutheria</taxon>
        <taxon>Laurasiatheria</taxon>
        <taxon>Chiroptera</taxon>
        <taxon>Yinpterochiroptera</taxon>
        <taxon>Rhinolophoidea</taxon>
        <taxon>Rhinolophidae</taxon>
        <taxon>Rhinolophinae</taxon>
        <taxon>Rhinolophus</taxon>
    </lineage>
</organism>
<accession>A0A7J7X582</accession>
<sequence>MTRTRRRRRRRRRDAQGRRVRGVPTVSPCGPRAPGRGRREAHSPHGRRRRARRCSGRARPRLAPASDVTTPQGDRRERRYGSAPGCHKRPAVVAGSDAAPPVGAVGLVGDPEKTPRAPGPEGKQVWRPQSHLRWLFFSPAGSGVNGHLPGVEGTLLQD</sequence>
<gene>
    <name evidence="2" type="ORF">mRhiFer1_010203</name>
</gene>
<evidence type="ECO:0000313" key="2">
    <source>
        <dbReference type="EMBL" id="KAF6344824.1"/>
    </source>
</evidence>
<evidence type="ECO:0000313" key="3">
    <source>
        <dbReference type="Proteomes" id="UP000585614"/>
    </source>
</evidence>
<dbReference type="Proteomes" id="UP000585614">
    <property type="component" value="Unassembled WGS sequence"/>
</dbReference>
<proteinExistence type="predicted"/>
<evidence type="ECO:0000256" key="1">
    <source>
        <dbReference type="SAM" id="MobiDB-lite"/>
    </source>
</evidence>
<feature type="region of interest" description="Disordered" evidence="1">
    <location>
        <begin position="1"/>
        <end position="126"/>
    </location>
</feature>
<name>A0A7J7X582_RHIFE</name>
<feature type="compositionally biased region" description="Basic residues" evidence="1">
    <location>
        <begin position="44"/>
        <end position="60"/>
    </location>
</feature>
<dbReference type="AlphaFoldDB" id="A0A7J7X582"/>
<comment type="caution">
    <text evidence="2">The sequence shown here is derived from an EMBL/GenBank/DDBJ whole genome shotgun (WGS) entry which is preliminary data.</text>
</comment>
<dbReference type="EMBL" id="JACAGC010000009">
    <property type="protein sequence ID" value="KAF6344824.1"/>
    <property type="molecule type" value="Genomic_DNA"/>
</dbReference>
<reference evidence="2 3" key="1">
    <citation type="journal article" date="2020" name="Nature">
        <title>Six reference-quality genomes reveal evolution of bat adaptations.</title>
        <authorList>
            <person name="Jebb D."/>
            <person name="Huang Z."/>
            <person name="Pippel M."/>
            <person name="Hughes G.M."/>
            <person name="Lavrichenko K."/>
            <person name="Devanna P."/>
            <person name="Winkler S."/>
            <person name="Jermiin L.S."/>
            <person name="Skirmuntt E.C."/>
            <person name="Katzourakis A."/>
            <person name="Burkitt-Gray L."/>
            <person name="Ray D.A."/>
            <person name="Sullivan K.A.M."/>
            <person name="Roscito J.G."/>
            <person name="Kirilenko B.M."/>
            <person name="Davalos L.M."/>
            <person name="Corthals A.P."/>
            <person name="Power M.L."/>
            <person name="Jones G."/>
            <person name="Ransome R.D."/>
            <person name="Dechmann D.K.N."/>
            <person name="Locatelli A.G."/>
            <person name="Puechmaille S.J."/>
            <person name="Fedrigo O."/>
            <person name="Jarvis E.D."/>
            <person name="Hiller M."/>
            <person name="Vernes S.C."/>
            <person name="Myers E.W."/>
            <person name="Teeling E.C."/>
        </authorList>
    </citation>
    <scope>NUCLEOTIDE SEQUENCE [LARGE SCALE GENOMIC DNA]</scope>
    <source>
        <strain evidence="2">MRhiFer1</strain>
        <tissue evidence="2">Lung</tissue>
    </source>
</reference>
<feature type="compositionally biased region" description="Basic residues" evidence="1">
    <location>
        <begin position="1"/>
        <end position="21"/>
    </location>
</feature>